<feature type="transmembrane region" description="Helical" evidence="4">
    <location>
        <begin position="12"/>
        <end position="31"/>
    </location>
</feature>
<dbReference type="PROSITE" id="PS50111">
    <property type="entry name" value="CHEMOTAXIS_TRANSDUC_2"/>
    <property type="match status" value="1"/>
</dbReference>
<dbReference type="Proteomes" id="UP001596001">
    <property type="component" value="Unassembled WGS sequence"/>
</dbReference>
<evidence type="ECO:0000259" key="5">
    <source>
        <dbReference type="PROSITE" id="PS50111"/>
    </source>
</evidence>
<evidence type="ECO:0000256" key="3">
    <source>
        <dbReference type="PROSITE-ProRule" id="PRU00284"/>
    </source>
</evidence>
<dbReference type="CDD" id="cd11386">
    <property type="entry name" value="MCP_signal"/>
    <property type="match status" value="1"/>
</dbReference>
<keyword evidence="1" id="KW-0145">Chemotaxis</keyword>
<dbReference type="Gene3D" id="1.10.287.950">
    <property type="entry name" value="Methyl-accepting chemotaxis protein"/>
    <property type="match status" value="1"/>
</dbReference>
<evidence type="ECO:0000313" key="7">
    <source>
        <dbReference type="Proteomes" id="UP001596001"/>
    </source>
</evidence>
<keyword evidence="4" id="KW-1133">Transmembrane helix</keyword>
<dbReference type="InterPro" id="IPR004089">
    <property type="entry name" value="MCPsignal_dom"/>
</dbReference>
<keyword evidence="7" id="KW-1185">Reference proteome</keyword>
<evidence type="ECO:0000256" key="2">
    <source>
        <dbReference type="ARBA" id="ARBA00029447"/>
    </source>
</evidence>
<dbReference type="EMBL" id="JBHSHJ010000001">
    <property type="protein sequence ID" value="MFC4787693.1"/>
    <property type="molecule type" value="Genomic_DNA"/>
</dbReference>
<evidence type="ECO:0000256" key="1">
    <source>
        <dbReference type="ARBA" id="ARBA00022500"/>
    </source>
</evidence>
<protein>
    <submittedName>
        <fullName evidence="6">Methyl-accepting chemotaxis protein</fullName>
    </submittedName>
</protein>
<name>A0ABV9Q9Z6_9BURK</name>
<keyword evidence="4" id="KW-0812">Transmembrane</keyword>
<gene>
    <name evidence="6" type="ORF">ACFO6X_01620</name>
</gene>
<keyword evidence="3" id="KW-0807">Transducer</keyword>
<dbReference type="SMART" id="SM00283">
    <property type="entry name" value="MA"/>
    <property type="match status" value="1"/>
</dbReference>
<feature type="transmembrane region" description="Helical" evidence="4">
    <location>
        <begin position="307"/>
        <end position="329"/>
    </location>
</feature>
<dbReference type="PANTHER" id="PTHR43531:SF11">
    <property type="entry name" value="METHYL-ACCEPTING CHEMOTAXIS PROTEIN 3"/>
    <property type="match status" value="1"/>
</dbReference>
<keyword evidence="4" id="KW-0472">Membrane</keyword>
<evidence type="ECO:0000313" key="6">
    <source>
        <dbReference type="EMBL" id="MFC4787693.1"/>
    </source>
</evidence>
<comment type="similarity">
    <text evidence="2">Belongs to the methyl-accepting chemotaxis (MCP) protein family.</text>
</comment>
<evidence type="ECO:0000256" key="4">
    <source>
        <dbReference type="SAM" id="Phobius"/>
    </source>
</evidence>
<organism evidence="6 7">
    <name type="scientific">Giesbergeria sinuosa</name>
    <dbReference type="NCBI Taxonomy" id="80883"/>
    <lineage>
        <taxon>Bacteria</taxon>
        <taxon>Pseudomonadati</taxon>
        <taxon>Pseudomonadota</taxon>
        <taxon>Betaproteobacteria</taxon>
        <taxon>Burkholderiales</taxon>
        <taxon>Comamonadaceae</taxon>
        <taxon>Giesbergeria</taxon>
    </lineage>
</organism>
<reference evidence="7" key="1">
    <citation type="journal article" date="2019" name="Int. J. Syst. Evol. Microbiol.">
        <title>The Global Catalogue of Microorganisms (GCM) 10K type strain sequencing project: providing services to taxonomists for standard genome sequencing and annotation.</title>
        <authorList>
            <consortium name="The Broad Institute Genomics Platform"/>
            <consortium name="The Broad Institute Genome Sequencing Center for Infectious Disease"/>
            <person name="Wu L."/>
            <person name="Ma J."/>
        </authorList>
    </citation>
    <scope>NUCLEOTIDE SEQUENCE [LARGE SCALE GENOMIC DNA]</scope>
    <source>
        <strain evidence="7">CCUG 49452</strain>
    </source>
</reference>
<dbReference type="Pfam" id="PF00015">
    <property type="entry name" value="MCPsignal"/>
    <property type="match status" value="1"/>
</dbReference>
<accession>A0ABV9Q9Z6</accession>
<feature type="domain" description="Methyl-accepting transducer" evidence="5">
    <location>
        <begin position="386"/>
        <end position="615"/>
    </location>
</feature>
<sequence length="631" mass="67316">MRNMGFGAKASWISLAFLIPLLYLGMVAIQAKQEQIDFTRQERLGVMAIQHYAPVMQGILQARNATRASMGGLDPSADYMAARTKVDQSLHQLAQFLAAEGAPLQLHGQMAHLQQTWTDTARASRGVDAQGRTVFGPVTEAGVALLRDIGDNSQLMLDPELDSLYLASALVLSMPRVAEDLGQLWGWSSFGVAKGGLSLQEHRRYAVWEAGVALGLADMQSHLDRATKAQPALRDQLGLDLLVQARAYHQQVSDPAHLISAARSAPEVYALGSQALSSFLGFYQQGLPALDSLLAERETRLLHERNALGTVATVFVALAAYLFYSFYLVTRGGLALISTHLREMACGDLRRAPSKPWGKDEPALLIADLRIAYESLHALIDKVSHSATELDAAANQIAGASLELSDRTDSAAASLEQQAAVMRQIGSTVGSTAERAQQAAQAAQTNAAAANRGGQVIASVVEVMSGINATSSKVSDIIGVIDGIAFQTNILALNAAVEAARAGEQGRGFAVVASEVRALAQRSAEAAKEIKHLITDSVSQAGQGASVARDAGETMRELLDNAQHIRTLLSDIARSAQEEAAGVEQTSQAIHRLDQDTQQNASMVENTMATVQQLKTQANGLLSEIANFRLA</sequence>
<proteinExistence type="inferred from homology"/>
<dbReference type="PANTHER" id="PTHR43531">
    <property type="entry name" value="PROTEIN ICFG"/>
    <property type="match status" value="1"/>
</dbReference>
<comment type="caution">
    <text evidence="6">The sequence shown here is derived from an EMBL/GenBank/DDBJ whole genome shotgun (WGS) entry which is preliminary data.</text>
</comment>
<dbReference type="InterPro" id="IPR051310">
    <property type="entry name" value="MCP_chemotaxis"/>
</dbReference>
<dbReference type="SUPFAM" id="SSF58104">
    <property type="entry name" value="Methyl-accepting chemotaxis protein (MCP) signaling domain"/>
    <property type="match status" value="1"/>
</dbReference>